<feature type="transmembrane region" description="Helical" evidence="1">
    <location>
        <begin position="171"/>
        <end position="188"/>
    </location>
</feature>
<evidence type="ECO:0000256" key="1">
    <source>
        <dbReference type="SAM" id="Phobius"/>
    </source>
</evidence>
<accession>A0A191UGW2</accession>
<keyword evidence="3" id="KW-1185">Reference proteome</keyword>
<keyword evidence="1" id="KW-1133">Transmembrane helix</keyword>
<proteinExistence type="predicted"/>
<dbReference type="OrthoDB" id="9792424at2"/>
<sequence length="399" mass="42656">MKRAFFEDISPSSITAGFLVVLISYAGPMLIFFQAASLAQVSNEVLSSWVWAVSFGGGISGIYLSWKYKMPIITAWSAPGAALLIALFPHMSVNEAISSYITAAMIILLIGITGTFDKLIKHIPKGIAAGMMAGILFQFGINIFKSVSTMPALALSMIGIYLIFKRLIPKFAILVVLFSGIGLAYLIGDVNPDNFRLALAHPTFITPVWTWESTFSFAIPLVLVSLTGQYLPGMAILKLSNYHVPAKPIITFTSFMSLVTAFFGGITTTTAAITATLCTGKEANEDPNKRYVAGIFSGVFFLIGGSLAGSIVLIFTSLPKELIALLAGLALLGAIVTSLMSTLEEPDHREAAAITFLATASGMTFLGLGSAFWGIVIGSIAYVVFDKDLLKLKSKEKND</sequence>
<feature type="transmembrane region" description="Helical" evidence="1">
    <location>
        <begin position="249"/>
        <end position="273"/>
    </location>
</feature>
<dbReference type="NCBIfam" id="TIGR00843">
    <property type="entry name" value="benE"/>
    <property type="match status" value="1"/>
</dbReference>
<name>A0A191UGW2_9BURK</name>
<dbReference type="KEGG" id="pwu:A8O14_09085"/>
<organism evidence="2 3">
    <name type="scientific">Polynucleobacter wuianus</name>
    <dbReference type="NCBI Taxonomy" id="1743168"/>
    <lineage>
        <taxon>Bacteria</taxon>
        <taxon>Pseudomonadati</taxon>
        <taxon>Pseudomonadota</taxon>
        <taxon>Betaproteobacteria</taxon>
        <taxon>Burkholderiales</taxon>
        <taxon>Burkholderiaceae</taxon>
        <taxon>Polynucleobacter</taxon>
    </lineage>
</organism>
<feature type="transmembrane region" description="Helical" evidence="1">
    <location>
        <begin position="217"/>
        <end position="237"/>
    </location>
</feature>
<reference evidence="3" key="1">
    <citation type="submission" date="2016-05" db="EMBL/GenBank/DDBJ databases">
        <title>Polynucleobacter sp. QLW-P1FAT50C-4 genome.</title>
        <authorList>
            <person name="Hahn M.W."/>
        </authorList>
    </citation>
    <scope>NUCLEOTIDE SEQUENCE [LARGE SCALE GENOMIC DNA]</scope>
    <source>
        <strain evidence="3">QLW-P1FAT50C-4</strain>
    </source>
</reference>
<feature type="transmembrane region" description="Helical" evidence="1">
    <location>
        <begin position="123"/>
        <end position="141"/>
    </location>
</feature>
<dbReference type="Proteomes" id="UP000078463">
    <property type="component" value="Chromosome"/>
</dbReference>
<dbReference type="PANTHER" id="PTHR30199">
    <property type="entry name" value="MFS FAMILY TRANSPORTER, PREDICTED SUBSTRATE BENZOATE"/>
    <property type="match status" value="1"/>
</dbReference>
<dbReference type="GO" id="GO:0005886">
    <property type="term" value="C:plasma membrane"/>
    <property type="evidence" value="ECO:0007669"/>
    <property type="project" value="TreeGrafter"/>
</dbReference>
<dbReference type="Pfam" id="PF03594">
    <property type="entry name" value="BenE"/>
    <property type="match status" value="1"/>
</dbReference>
<gene>
    <name evidence="2" type="ORF">A8O14_09085</name>
</gene>
<dbReference type="AlphaFoldDB" id="A0A191UGW2"/>
<dbReference type="STRING" id="1743168.A8O14_09085"/>
<feature type="transmembrane region" description="Helical" evidence="1">
    <location>
        <begin position="97"/>
        <end position="116"/>
    </location>
</feature>
<keyword evidence="1" id="KW-0472">Membrane</keyword>
<evidence type="ECO:0000313" key="2">
    <source>
        <dbReference type="EMBL" id="ANJ00218.1"/>
    </source>
</evidence>
<dbReference type="InterPro" id="IPR004711">
    <property type="entry name" value="Benzoate_Transporter"/>
</dbReference>
<feature type="transmembrane region" description="Helical" evidence="1">
    <location>
        <begin position="73"/>
        <end position="91"/>
    </location>
</feature>
<feature type="transmembrane region" description="Helical" evidence="1">
    <location>
        <begin position="12"/>
        <end position="36"/>
    </location>
</feature>
<feature type="transmembrane region" description="Helical" evidence="1">
    <location>
        <begin position="322"/>
        <end position="343"/>
    </location>
</feature>
<feature type="transmembrane region" description="Helical" evidence="1">
    <location>
        <begin position="147"/>
        <end position="164"/>
    </location>
</feature>
<feature type="transmembrane region" description="Helical" evidence="1">
    <location>
        <begin position="48"/>
        <end position="66"/>
    </location>
</feature>
<evidence type="ECO:0000313" key="3">
    <source>
        <dbReference type="Proteomes" id="UP000078463"/>
    </source>
</evidence>
<dbReference type="GO" id="GO:0042925">
    <property type="term" value="F:benzoate transmembrane transporter activity"/>
    <property type="evidence" value="ECO:0007669"/>
    <property type="project" value="InterPro"/>
</dbReference>
<dbReference type="RefSeq" id="WP_068949223.1">
    <property type="nucleotide sequence ID" value="NZ_CP015922.1"/>
</dbReference>
<protein>
    <submittedName>
        <fullName evidence="2">Benzoate transporter</fullName>
    </submittedName>
</protein>
<feature type="transmembrane region" description="Helical" evidence="1">
    <location>
        <begin position="363"/>
        <end position="385"/>
    </location>
</feature>
<dbReference type="PANTHER" id="PTHR30199:SF0">
    <property type="entry name" value="INNER MEMBRANE PROTEIN YDCO"/>
    <property type="match status" value="1"/>
</dbReference>
<feature type="transmembrane region" description="Helical" evidence="1">
    <location>
        <begin position="293"/>
        <end position="315"/>
    </location>
</feature>
<keyword evidence="1" id="KW-0812">Transmembrane</keyword>
<dbReference type="EMBL" id="CP015922">
    <property type="protein sequence ID" value="ANJ00218.1"/>
    <property type="molecule type" value="Genomic_DNA"/>
</dbReference>